<evidence type="ECO:0000313" key="4">
    <source>
        <dbReference type="Proteomes" id="UP000278807"/>
    </source>
</evidence>
<organism evidence="5">
    <name type="scientific">Rodentolepis nana</name>
    <name type="common">Dwarf tapeworm</name>
    <name type="synonym">Hymenolepis nana</name>
    <dbReference type="NCBI Taxonomy" id="102285"/>
    <lineage>
        <taxon>Eukaryota</taxon>
        <taxon>Metazoa</taxon>
        <taxon>Spiralia</taxon>
        <taxon>Lophotrochozoa</taxon>
        <taxon>Platyhelminthes</taxon>
        <taxon>Cestoda</taxon>
        <taxon>Eucestoda</taxon>
        <taxon>Cyclophyllidea</taxon>
        <taxon>Hymenolepididae</taxon>
        <taxon>Rodentolepis</taxon>
    </lineage>
</organism>
<dbReference type="AlphaFoldDB" id="A0A0R3T476"/>
<name>A0A0R3T476_RODNA</name>
<accession>A0A0R3T476</accession>
<feature type="signal peptide" evidence="1">
    <location>
        <begin position="1"/>
        <end position="23"/>
    </location>
</feature>
<dbReference type="Proteomes" id="UP000278807">
    <property type="component" value="Unassembled WGS sequence"/>
</dbReference>
<feature type="domain" description="EGF-like" evidence="2">
    <location>
        <begin position="59"/>
        <end position="70"/>
    </location>
</feature>
<proteinExistence type="predicted"/>
<evidence type="ECO:0000259" key="2">
    <source>
        <dbReference type="PROSITE" id="PS00022"/>
    </source>
</evidence>
<reference evidence="5" key="1">
    <citation type="submission" date="2017-02" db="UniProtKB">
        <authorList>
            <consortium name="WormBaseParasite"/>
        </authorList>
    </citation>
    <scope>IDENTIFICATION</scope>
</reference>
<dbReference type="OrthoDB" id="6253279at2759"/>
<evidence type="ECO:0000313" key="5">
    <source>
        <dbReference type="WBParaSite" id="HNAJ_0000185501-mRNA-1"/>
    </source>
</evidence>
<evidence type="ECO:0000256" key="1">
    <source>
        <dbReference type="SAM" id="SignalP"/>
    </source>
</evidence>
<protein>
    <submittedName>
        <fullName evidence="5">EGF-like domain-containing protein</fullName>
    </submittedName>
</protein>
<dbReference type="EMBL" id="UZAE01000797">
    <property type="protein sequence ID" value="VDN97713.1"/>
    <property type="molecule type" value="Genomic_DNA"/>
</dbReference>
<reference evidence="3 4" key="2">
    <citation type="submission" date="2018-11" db="EMBL/GenBank/DDBJ databases">
        <authorList>
            <consortium name="Pathogen Informatics"/>
        </authorList>
    </citation>
    <scope>NUCLEOTIDE SEQUENCE [LARGE SCALE GENOMIC DNA]</scope>
</reference>
<sequence>MASSTITLPSLLTLCLFFLAADGHTLVKKCPNKTPICSHGQCLKHIHYSGSNVVEETECICDPNYYGKACTILIETEWDKSEVVSPVDTSYFSMAHFGDDSEDEFGEN</sequence>
<keyword evidence="1" id="KW-0732">Signal</keyword>
<dbReference type="WBParaSite" id="HNAJ_0000185501-mRNA-1">
    <property type="protein sequence ID" value="HNAJ_0000185501-mRNA-1"/>
    <property type="gene ID" value="HNAJ_0000185501"/>
</dbReference>
<dbReference type="PROSITE" id="PS00022">
    <property type="entry name" value="EGF_1"/>
    <property type="match status" value="1"/>
</dbReference>
<feature type="chain" id="PRO_5043131628" evidence="1">
    <location>
        <begin position="24"/>
        <end position="108"/>
    </location>
</feature>
<gene>
    <name evidence="3" type="ORF">HNAJ_LOCUS1854</name>
</gene>
<evidence type="ECO:0000313" key="3">
    <source>
        <dbReference type="EMBL" id="VDN97713.1"/>
    </source>
</evidence>
<dbReference type="Gene3D" id="2.10.25.10">
    <property type="entry name" value="Laminin"/>
    <property type="match status" value="1"/>
</dbReference>
<keyword evidence="4" id="KW-1185">Reference proteome</keyword>
<dbReference type="InterPro" id="IPR000742">
    <property type="entry name" value="EGF"/>
</dbReference>